<feature type="domain" description="Integrase catalytic" evidence="1">
    <location>
        <begin position="50"/>
        <end position="214"/>
    </location>
</feature>
<dbReference type="InterPro" id="IPR012337">
    <property type="entry name" value="RNaseH-like_sf"/>
</dbReference>
<dbReference type="InterPro" id="IPR050900">
    <property type="entry name" value="Transposase_IS3/IS150/IS904"/>
</dbReference>
<sequence length="217" mass="25336">ATVFNLKRIKRLMKKLNLVCPHRRPNPYRRMAKATLEHRIVPNQLQRDFKKGIPGLAMLTDITYLPYGKSQTAYLSTILDAASGELLAHNFSTTLQLSLATDTIKLLKRQRRLKLQKDAFIHSDQGSHYTSPMYQKLLRKVGLGQSMSRRGNCWDNAPQESFFGHLKDHVKSRNFTTLAELQQEINRYIHYYNNHRYQWGLKKMTPVQYRNHLLSPA</sequence>
<dbReference type="AlphaFoldDB" id="A0A3B0D0D0"/>
<dbReference type="InterPro" id="IPR048020">
    <property type="entry name" value="Transpos_IS3"/>
</dbReference>
<accession>A0A3B0D0D0</accession>
<organism evidence="2 3">
    <name type="scientific">Paenibacillus ginsengarvi</name>
    <dbReference type="NCBI Taxonomy" id="400777"/>
    <lineage>
        <taxon>Bacteria</taxon>
        <taxon>Bacillati</taxon>
        <taxon>Bacillota</taxon>
        <taxon>Bacilli</taxon>
        <taxon>Bacillales</taxon>
        <taxon>Paenibacillaceae</taxon>
        <taxon>Paenibacillus</taxon>
    </lineage>
</organism>
<reference evidence="2 3" key="1">
    <citation type="journal article" date="2007" name="Int. J. Syst. Evol. Microbiol.">
        <title>Paenibacillus ginsengarvi sp. nov., isolated from soil from ginseng cultivation.</title>
        <authorList>
            <person name="Yoon M.H."/>
            <person name="Ten L.N."/>
            <person name="Im W.T."/>
        </authorList>
    </citation>
    <scope>NUCLEOTIDE SEQUENCE [LARGE SCALE GENOMIC DNA]</scope>
    <source>
        <strain evidence="2 3">KCTC 13059</strain>
    </source>
</reference>
<feature type="non-terminal residue" evidence="2">
    <location>
        <position position="1"/>
    </location>
</feature>
<dbReference type="NCBIfam" id="NF033516">
    <property type="entry name" value="transpos_IS3"/>
    <property type="match status" value="1"/>
</dbReference>
<dbReference type="EMBL" id="RBAH01000001">
    <property type="protein sequence ID" value="RKN87036.1"/>
    <property type="molecule type" value="Genomic_DNA"/>
</dbReference>
<dbReference type="Proteomes" id="UP000282311">
    <property type="component" value="Unassembled WGS sequence"/>
</dbReference>
<comment type="caution">
    <text evidence="2">The sequence shown here is derived from an EMBL/GenBank/DDBJ whole genome shotgun (WGS) entry which is preliminary data.</text>
</comment>
<dbReference type="PANTHER" id="PTHR46889:SF5">
    <property type="entry name" value="INTEGRASE PROTEIN"/>
    <property type="match status" value="1"/>
</dbReference>
<name>A0A3B0D0D0_9BACL</name>
<dbReference type="OrthoDB" id="9781005at2"/>
<dbReference type="PANTHER" id="PTHR46889">
    <property type="entry name" value="TRANSPOSASE INSF FOR INSERTION SEQUENCE IS3B-RELATED"/>
    <property type="match status" value="1"/>
</dbReference>
<evidence type="ECO:0000313" key="2">
    <source>
        <dbReference type="EMBL" id="RKN87036.1"/>
    </source>
</evidence>
<evidence type="ECO:0000313" key="3">
    <source>
        <dbReference type="Proteomes" id="UP000282311"/>
    </source>
</evidence>
<dbReference type="Pfam" id="PF00665">
    <property type="entry name" value="rve"/>
    <property type="match status" value="1"/>
</dbReference>
<dbReference type="InterPro" id="IPR036397">
    <property type="entry name" value="RNaseH_sf"/>
</dbReference>
<evidence type="ECO:0000259" key="1">
    <source>
        <dbReference type="PROSITE" id="PS50994"/>
    </source>
</evidence>
<keyword evidence="3" id="KW-1185">Reference proteome</keyword>
<gene>
    <name evidence="2" type="ORF">D7M11_03280</name>
</gene>
<dbReference type="PROSITE" id="PS50994">
    <property type="entry name" value="INTEGRASE"/>
    <property type="match status" value="1"/>
</dbReference>
<dbReference type="GO" id="GO:0003676">
    <property type="term" value="F:nucleic acid binding"/>
    <property type="evidence" value="ECO:0007669"/>
    <property type="project" value="InterPro"/>
</dbReference>
<protein>
    <submittedName>
        <fullName evidence="2">IS3 family transposase</fullName>
    </submittedName>
</protein>
<dbReference type="RefSeq" id="WP_120745741.1">
    <property type="nucleotide sequence ID" value="NZ_RBAH01000001.1"/>
</dbReference>
<dbReference type="GO" id="GO:0015074">
    <property type="term" value="P:DNA integration"/>
    <property type="evidence" value="ECO:0007669"/>
    <property type="project" value="InterPro"/>
</dbReference>
<dbReference type="InterPro" id="IPR001584">
    <property type="entry name" value="Integrase_cat-core"/>
</dbReference>
<dbReference type="Gene3D" id="3.30.420.10">
    <property type="entry name" value="Ribonuclease H-like superfamily/Ribonuclease H"/>
    <property type="match status" value="1"/>
</dbReference>
<dbReference type="Pfam" id="PF13333">
    <property type="entry name" value="rve_2"/>
    <property type="match status" value="1"/>
</dbReference>
<dbReference type="SUPFAM" id="SSF53098">
    <property type="entry name" value="Ribonuclease H-like"/>
    <property type="match status" value="1"/>
</dbReference>
<proteinExistence type="predicted"/>